<protein>
    <submittedName>
        <fullName evidence="2">Uncharacterized protein</fullName>
    </submittedName>
</protein>
<feature type="transmembrane region" description="Helical" evidence="1">
    <location>
        <begin position="38"/>
        <end position="59"/>
    </location>
</feature>
<feature type="transmembrane region" description="Helical" evidence="1">
    <location>
        <begin position="65"/>
        <end position="85"/>
    </location>
</feature>
<gene>
    <name evidence="2" type="ORF">CLV81_1391</name>
</gene>
<keyword evidence="1" id="KW-0472">Membrane</keyword>
<dbReference type="RefSeq" id="WP_106144285.1">
    <property type="nucleotide sequence ID" value="NZ_PVYX01000001.1"/>
</dbReference>
<evidence type="ECO:0000313" key="3">
    <source>
        <dbReference type="Proteomes" id="UP000237640"/>
    </source>
</evidence>
<reference evidence="2 3" key="1">
    <citation type="submission" date="2018-03" db="EMBL/GenBank/DDBJ databases">
        <title>Genomic Encyclopedia of Archaeal and Bacterial Type Strains, Phase II (KMG-II): from individual species to whole genera.</title>
        <authorList>
            <person name="Goeker M."/>
        </authorList>
    </citation>
    <scope>NUCLEOTIDE SEQUENCE [LARGE SCALE GENOMIC DNA]</scope>
    <source>
        <strain evidence="2 3">DSM 25027</strain>
    </source>
</reference>
<sequence>MGLKLGYIGLTLTTVIFLIWIGKTAIQRTSLNKSKDMTLLVTALLFWQAFIFLVASSGILKSYDFPPRFAMFFILPSFIFIGVFLHRNKNKEWINAIPQSWVIYFQTFRVLVETFFVLSVAKGILHPLVTIEGYNVDMVFAATAPIIAFLVYTKKILPRKTVLLWNYLGLAIIASIIFLFMTSIYKPELWGKSEPMLPMEMLTYPYVLIAGFLMPVAVFLHVLSIVQIKKSL</sequence>
<keyword evidence="3" id="KW-1185">Reference proteome</keyword>
<feature type="transmembrane region" description="Helical" evidence="1">
    <location>
        <begin position="101"/>
        <end position="121"/>
    </location>
</feature>
<dbReference type="AlphaFoldDB" id="A0A2T0MIH4"/>
<name>A0A2T0MIH4_9FLAO</name>
<evidence type="ECO:0000256" key="1">
    <source>
        <dbReference type="SAM" id="Phobius"/>
    </source>
</evidence>
<proteinExistence type="predicted"/>
<accession>A0A2T0MIH4</accession>
<keyword evidence="1" id="KW-0812">Transmembrane</keyword>
<dbReference type="OrthoDB" id="675847at2"/>
<keyword evidence="1" id="KW-1133">Transmembrane helix</keyword>
<feature type="transmembrane region" description="Helical" evidence="1">
    <location>
        <begin position="205"/>
        <end position="226"/>
    </location>
</feature>
<dbReference type="EMBL" id="PVYX01000001">
    <property type="protein sequence ID" value="PRX57387.1"/>
    <property type="molecule type" value="Genomic_DNA"/>
</dbReference>
<organism evidence="2 3">
    <name type="scientific">Flagellimonas meridianipacifica</name>
    <dbReference type="NCBI Taxonomy" id="1080225"/>
    <lineage>
        <taxon>Bacteria</taxon>
        <taxon>Pseudomonadati</taxon>
        <taxon>Bacteroidota</taxon>
        <taxon>Flavobacteriia</taxon>
        <taxon>Flavobacteriales</taxon>
        <taxon>Flavobacteriaceae</taxon>
        <taxon>Flagellimonas</taxon>
    </lineage>
</organism>
<feature type="transmembrane region" description="Helical" evidence="1">
    <location>
        <begin position="6"/>
        <end position="26"/>
    </location>
</feature>
<evidence type="ECO:0000313" key="2">
    <source>
        <dbReference type="EMBL" id="PRX57387.1"/>
    </source>
</evidence>
<feature type="transmembrane region" description="Helical" evidence="1">
    <location>
        <begin position="164"/>
        <end position="185"/>
    </location>
</feature>
<comment type="caution">
    <text evidence="2">The sequence shown here is derived from an EMBL/GenBank/DDBJ whole genome shotgun (WGS) entry which is preliminary data.</text>
</comment>
<feature type="transmembrane region" description="Helical" evidence="1">
    <location>
        <begin position="133"/>
        <end position="152"/>
    </location>
</feature>
<dbReference type="Proteomes" id="UP000237640">
    <property type="component" value="Unassembled WGS sequence"/>
</dbReference>